<feature type="non-terminal residue" evidence="2">
    <location>
        <position position="63"/>
    </location>
</feature>
<sequence length="63" mass="7186">MSWRTISFRKRMLVIMTLSGLIELLLLVAAGFTYLKVNQEHEMGEKALGVARFLAESEIVIEM</sequence>
<dbReference type="AlphaFoldDB" id="A0A227J0D3"/>
<feature type="transmembrane region" description="Helical" evidence="1">
    <location>
        <begin position="12"/>
        <end position="35"/>
    </location>
</feature>
<comment type="caution">
    <text evidence="2">The sequence shown here is derived from an EMBL/GenBank/DDBJ whole genome shotgun (WGS) entry which is preliminary data.</text>
</comment>
<keyword evidence="2" id="KW-0808">Transferase</keyword>
<dbReference type="Proteomes" id="UP000214596">
    <property type="component" value="Unassembled WGS sequence"/>
</dbReference>
<evidence type="ECO:0000256" key="1">
    <source>
        <dbReference type="SAM" id="Phobius"/>
    </source>
</evidence>
<accession>A0A227J0D3</accession>
<gene>
    <name evidence="2" type="ORF">CA163_33245</name>
</gene>
<evidence type="ECO:0000313" key="2">
    <source>
        <dbReference type="EMBL" id="OXE28563.1"/>
    </source>
</evidence>
<organism evidence="2 3">
    <name type="scientific">Vibrio parahaemolyticus</name>
    <dbReference type="NCBI Taxonomy" id="670"/>
    <lineage>
        <taxon>Bacteria</taxon>
        <taxon>Pseudomonadati</taxon>
        <taxon>Pseudomonadota</taxon>
        <taxon>Gammaproteobacteria</taxon>
        <taxon>Vibrionales</taxon>
        <taxon>Vibrionaceae</taxon>
        <taxon>Vibrio</taxon>
    </lineage>
</organism>
<reference evidence="2 3" key="1">
    <citation type="journal article" date="2017" name="Appl. Environ. Microbiol.">
        <title>Parallel evolution of two clades of a major Atlantic endemic Vibrio parahaemolyticus pathogen lineage by independent acquisition of related pathogenicity islands.</title>
        <authorList>
            <person name="Xu F."/>
            <person name="Gonzalez-Escalona N."/>
            <person name="Drees K.P."/>
            <person name="Sebra R.P."/>
            <person name="Cooper V.S."/>
            <person name="Jones S.H."/>
            <person name="Whistler C.A."/>
        </authorList>
    </citation>
    <scope>NUCLEOTIDE SEQUENCE [LARGE SCALE GENOMIC DNA]</scope>
    <source>
        <strain evidence="2 3">MAVP-3</strain>
    </source>
</reference>
<keyword evidence="1" id="KW-1133">Transmembrane helix</keyword>
<dbReference type="GO" id="GO:0016301">
    <property type="term" value="F:kinase activity"/>
    <property type="evidence" value="ECO:0007669"/>
    <property type="project" value="UniProtKB-KW"/>
</dbReference>
<dbReference type="EMBL" id="NIXT01004216">
    <property type="protein sequence ID" value="OXE28563.1"/>
    <property type="molecule type" value="Genomic_DNA"/>
</dbReference>
<keyword evidence="1" id="KW-0472">Membrane</keyword>
<protein>
    <submittedName>
        <fullName evidence="2">Sensor kinase CitA</fullName>
    </submittedName>
</protein>
<keyword evidence="1" id="KW-0812">Transmembrane</keyword>
<name>A0A227J0D3_VIBPH</name>
<proteinExistence type="predicted"/>
<keyword evidence="2" id="KW-0418">Kinase</keyword>
<evidence type="ECO:0000313" key="3">
    <source>
        <dbReference type="Proteomes" id="UP000214596"/>
    </source>
</evidence>